<keyword evidence="2" id="KW-0812">Transmembrane</keyword>
<evidence type="ECO:0000313" key="3">
    <source>
        <dbReference type="EMBL" id="EZG64350.1"/>
    </source>
</evidence>
<evidence type="ECO:0000256" key="1">
    <source>
        <dbReference type="SAM" id="MobiDB-lite"/>
    </source>
</evidence>
<gene>
    <name evidence="3" type="ORF">GNI_085620</name>
</gene>
<evidence type="ECO:0000313" key="4">
    <source>
        <dbReference type="Proteomes" id="UP000019763"/>
    </source>
</evidence>
<dbReference type="EMBL" id="AFNH02000644">
    <property type="protein sequence ID" value="EZG64350.1"/>
    <property type="molecule type" value="Genomic_DNA"/>
</dbReference>
<dbReference type="AlphaFoldDB" id="A0A023B608"/>
<evidence type="ECO:0008006" key="5">
    <source>
        <dbReference type="Google" id="ProtNLM"/>
    </source>
</evidence>
<feature type="transmembrane region" description="Helical" evidence="2">
    <location>
        <begin position="648"/>
        <end position="666"/>
    </location>
</feature>
<protein>
    <recommendedName>
        <fullName evidence="5">Transmembrane protein</fullName>
    </recommendedName>
</protein>
<keyword evidence="2" id="KW-0472">Membrane</keyword>
<feature type="compositionally biased region" description="Low complexity" evidence="1">
    <location>
        <begin position="181"/>
        <end position="201"/>
    </location>
</feature>
<accession>A0A023B608</accession>
<evidence type="ECO:0000256" key="2">
    <source>
        <dbReference type="SAM" id="Phobius"/>
    </source>
</evidence>
<feature type="region of interest" description="Disordered" evidence="1">
    <location>
        <begin position="696"/>
        <end position="762"/>
    </location>
</feature>
<sequence>MGDHVRSKLQDTLSALIPPSQRLLILQDTRGSIYALDWLNGAFLWAVPLPREESEATGFSFEAGLTSFQDDVCSLENDLEGGPWAWNELSTSLPAAIQAELRQQTARLLAGPDGGLAFLDFSGEFVPVPDLSITHVLQQTPFATPLFPKHYLLGRQTQKVITLNLLNGKPMTGSSTGGSKSAYGRGMSSGRSASSGSKSNGPFDKIGEDIALEIATSTITISALPIENQKQADWSFSWTTIGSVGESPMRPSEAECLLNASETAAGVSLSAGVCLPSRGWELDTAYDVFGVSCAEVLIEGALGRAIFAEGNQVTLDLCSVARALAPSSNTVDGSCGRPDARYLKLTFPHAILNVYPPKTLHKMTKSLTLGDGLLEIEPGTFPINSALYNAVLTHLQGCAVKRLHDYNRYADDQRTRLADETDVADLEPETGMETGLQAALEPGTGLEPSLVGDCVVQQVDGAVQLVHGQDPPTETRDALVVVNDASIPVFDAHGWLLGQVAACDLDRGDCDGPLPELYIRPPVGPDSASSIDSLTDELTTTSLLSGIGPDGYSQQYKQKTVKMLLTAKAADEPQPTATWVTGIPPLSVPPLSVPPLSAPPLVAEPLPFPEYRVPEALPAALGDRPPTPYVSFNSGLYVAVLSPSITNWIVTGFLVAAICGIIGWWMGRSSRGRLRGTAEDGSHACAHTFADGLAKLISPSGSQNGGRSQSSGPTQLQSGEIPSGEFRSGELPSGERVGGEESSLSSSTVQRPEEGGPKTLANCGVACEEEPAAEGLVASSPECAALKRPGEAVGDPAGGPPLPAVPPREAMGTGSPASRGCSL</sequence>
<dbReference type="VEuPathDB" id="CryptoDB:GNI_085620"/>
<feature type="compositionally biased region" description="Low complexity" evidence="1">
    <location>
        <begin position="698"/>
        <end position="713"/>
    </location>
</feature>
<keyword evidence="4" id="KW-1185">Reference proteome</keyword>
<dbReference type="GeneID" id="22913051"/>
<proteinExistence type="predicted"/>
<comment type="caution">
    <text evidence="3">The sequence shown here is derived from an EMBL/GenBank/DDBJ whole genome shotgun (WGS) entry which is preliminary data.</text>
</comment>
<keyword evidence="2" id="KW-1133">Transmembrane helix</keyword>
<dbReference type="Proteomes" id="UP000019763">
    <property type="component" value="Unassembled WGS sequence"/>
</dbReference>
<feature type="region of interest" description="Disordered" evidence="1">
    <location>
        <begin position="788"/>
        <end position="823"/>
    </location>
</feature>
<name>A0A023B608_GRENI</name>
<feature type="region of interest" description="Disordered" evidence="1">
    <location>
        <begin position="172"/>
        <end position="201"/>
    </location>
</feature>
<dbReference type="RefSeq" id="XP_011130639.1">
    <property type="nucleotide sequence ID" value="XM_011132337.1"/>
</dbReference>
<organism evidence="3 4">
    <name type="scientific">Gregarina niphandrodes</name>
    <name type="common">Septate eugregarine</name>
    <dbReference type="NCBI Taxonomy" id="110365"/>
    <lineage>
        <taxon>Eukaryota</taxon>
        <taxon>Sar</taxon>
        <taxon>Alveolata</taxon>
        <taxon>Apicomplexa</taxon>
        <taxon>Conoidasida</taxon>
        <taxon>Gregarinasina</taxon>
        <taxon>Eugregarinorida</taxon>
        <taxon>Gregarinidae</taxon>
        <taxon>Gregarina</taxon>
    </lineage>
</organism>
<reference evidence="3" key="1">
    <citation type="submission" date="2013-12" db="EMBL/GenBank/DDBJ databases">
        <authorList>
            <person name="Omoto C.K."/>
            <person name="Sibley D."/>
            <person name="Venepally P."/>
            <person name="Hadjithomas M."/>
            <person name="Karamycheva S."/>
            <person name="Brunk B."/>
            <person name="Roos D."/>
            <person name="Caler E."/>
            <person name="Lorenzi H."/>
        </authorList>
    </citation>
    <scope>NUCLEOTIDE SEQUENCE</scope>
</reference>